<evidence type="ECO:0000313" key="11">
    <source>
        <dbReference type="Proteomes" id="UP000294847"/>
    </source>
</evidence>
<proteinExistence type="inferred from homology"/>
<protein>
    <submittedName>
        <fullName evidence="10">Uncharacterized protein</fullName>
    </submittedName>
</protein>
<evidence type="ECO:0000256" key="1">
    <source>
        <dbReference type="ARBA" id="ARBA00004123"/>
    </source>
</evidence>
<evidence type="ECO:0000256" key="5">
    <source>
        <dbReference type="ARBA" id="ARBA00022491"/>
    </source>
</evidence>
<dbReference type="Pfam" id="PF08528">
    <property type="entry name" value="Whi5"/>
    <property type="match status" value="1"/>
</dbReference>
<feature type="compositionally biased region" description="Low complexity" evidence="9">
    <location>
        <begin position="102"/>
        <end position="130"/>
    </location>
</feature>
<dbReference type="InterPro" id="IPR013734">
    <property type="entry name" value="TF_Nrm1/Whi5"/>
</dbReference>
<evidence type="ECO:0000256" key="2">
    <source>
        <dbReference type="ARBA" id="ARBA00004496"/>
    </source>
</evidence>
<keyword evidence="7" id="KW-0804">Transcription</keyword>
<evidence type="ECO:0000256" key="7">
    <source>
        <dbReference type="ARBA" id="ARBA00023163"/>
    </source>
</evidence>
<gene>
    <name evidence="10" type="ORF">PoMZ_00521</name>
</gene>
<evidence type="ECO:0000256" key="8">
    <source>
        <dbReference type="ARBA" id="ARBA00023242"/>
    </source>
</evidence>
<reference evidence="10 11" key="1">
    <citation type="journal article" date="2019" name="Mol. Biol. Evol.">
        <title>Blast fungal genomes show frequent chromosomal changes, gene gains and losses, and effector gene turnover.</title>
        <authorList>
            <person name="Gomez Luciano L.B."/>
            <person name="Jason Tsai I."/>
            <person name="Chuma I."/>
            <person name="Tosa Y."/>
            <person name="Chen Y.H."/>
            <person name="Li J.Y."/>
            <person name="Li M.Y."/>
            <person name="Jade Lu M.Y."/>
            <person name="Nakayashiki H."/>
            <person name="Li W.H."/>
        </authorList>
    </citation>
    <scope>NUCLEOTIDE SEQUENCE [LARGE SCALE GENOMIC DNA]</scope>
    <source>
        <strain evidence="10">MZ5-1-6</strain>
    </source>
</reference>
<sequence>MSTAQQPVPSSPSKRRVLGDLDVNISSPKRPNTLKTVASSAKPDSSLLSEETRKRRFGVMAGNATTEHEQLKRTCLDSTAATEENYPAQLQQQQHAPDESDSQQAAASPAASSIFDTSAHDTTMTTTVTEPDTDAPSILRSVAAAASSRIPSRAELTRQTAETLRLRLRLAAYKLKTGQADVPLEQLQMRPVSRSDRPMTSASNTDAEPRFLASSLPLSSVTTTVAGRRIYEPVHHAPRRPPTADCSDDSEDEYGGAAALASSWRASARPLAVSGGLRLSPPSRSILPAAARMRPDDEDNLTGGAASGLLELRNSSQ</sequence>
<feature type="compositionally biased region" description="Polar residues" evidence="9">
    <location>
        <begin position="1"/>
        <end position="12"/>
    </location>
</feature>
<evidence type="ECO:0000256" key="4">
    <source>
        <dbReference type="ARBA" id="ARBA00022490"/>
    </source>
</evidence>
<keyword evidence="8" id="KW-0539">Nucleus</keyword>
<feature type="region of interest" description="Disordered" evidence="9">
    <location>
        <begin position="87"/>
        <end position="133"/>
    </location>
</feature>
<dbReference type="EMBL" id="CP034205">
    <property type="protein sequence ID" value="QBZ55620.1"/>
    <property type="molecule type" value="Genomic_DNA"/>
</dbReference>
<dbReference type="AlphaFoldDB" id="A0A4P7N6H8"/>
<evidence type="ECO:0000313" key="10">
    <source>
        <dbReference type="EMBL" id="QBZ55620.1"/>
    </source>
</evidence>
<comment type="similarity">
    <text evidence="3">Belongs to the WHI5/NRM1 family.</text>
</comment>
<evidence type="ECO:0000256" key="3">
    <source>
        <dbReference type="ARBA" id="ARBA00006922"/>
    </source>
</evidence>
<keyword evidence="6" id="KW-0805">Transcription regulation</keyword>
<evidence type="ECO:0000256" key="6">
    <source>
        <dbReference type="ARBA" id="ARBA00023015"/>
    </source>
</evidence>
<evidence type="ECO:0000256" key="9">
    <source>
        <dbReference type="SAM" id="MobiDB-lite"/>
    </source>
</evidence>
<dbReference type="Proteomes" id="UP000294847">
    <property type="component" value="Chromosome 2"/>
</dbReference>
<keyword evidence="5" id="KW-0678">Repressor</keyword>
<feature type="region of interest" description="Disordered" evidence="9">
    <location>
        <begin position="271"/>
        <end position="317"/>
    </location>
</feature>
<name>A0A4P7N6H8_PYROR</name>
<feature type="region of interest" description="Disordered" evidence="9">
    <location>
        <begin position="1"/>
        <end position="70"/>
    </location>
</feature>
<feature type="region of interest" description="Disordered" evidence="9">
    <location>
        <begin position="232"/>
        <end position="254"/>
    </location>
</feature>
<dbReference type="GO" id="GO:0005634">
    <property type="term" value="C:nucleus"/>
    <property type="evidence" value="ECO:0007669"/>
    <property type="project" value="UniProtKB-SubCell"/>
</dbReference>
<feature type="compositionally biased region" description="Polar residues" evidence="9">
    <location>
        <begin position="24"/>
        <end position="49"/>
    </location>
</feature>
<keyword evidence="4" id="KW-0963">Cytoplasm</keyword>
<accession>A0A4P7N6H8</accession>
<dbReference type="GO" id="GO:0005737">
    <property type="term" value="C:cytoplasm"/>
    <property type="evidence" value="ECO:0007669"/>
    <property type="project" value="UniProtKB-SubCell"/>
</dbReference>
<organism evidence="10 11">
    <name type="scientific">Pyricularia oryzae</name>
    <name type="common">Rice blast fungus</name>
    <name type="synonym">Magnaporthe oryzae</name>
    <dbReference type="NCBI Taxonomy" id="318829"/>
    <lineage>
        <taxon>Eukaryota</taxon>
        <taxon>Fungi</taxon>
        <taxon>Dikarya</taxon>
        <taxon>Ascomycota</taxon>
        <taxon>Pezizomycotina</taxon>
        <taxon>Sordariomycetes</taxon>
        <taxon>Sordariomycetidae</taxon>
        <taxon>Magnaporthales</taxon>
        <taxon>Pyriculariaceae</taxon>
        <taxon>Pyricularia</taxon>
    </lineage>
</organism>
<comment type="subcellular location">
    <subcellularLocation>
        <location evidence="2">Cytoplasm</location>
    </subcellularLocation>
    <subcellularLocation>
        <location evidence="1">Nucleus</location>
    </subcellularLocation>
</comment>